<keyword evidence="7" id="KW-1185">Reference proteome</keyword>
<dbReference type="OrthoDB" id="3223806at2759"/>
<dbReference type="AlphaFoldDB" id="A0A9N8VUV1"/>
<feature type="domain" description="Peptidase C14 caspase" evidence="5">
    <location>
        <begin position="203"/>
        <end position="487"/>
    </location>
</feature>
<dbReference type="GO" id="GO:0006915">
    <property type="term" value="P:apoptotic process"/>
    <property type="evidence" value="ECO:0007669"/>
    <property type="project" value="UniProtKB-KW"/>
</dbReference>
<keyword evidence="3" id="KW-0788">Thiol protease</keyword>
<evidence type="ECO:0000313" key="7">
    <source>
        <dbReference type="Proteomes" id="UP000789831"/>
    </source>
</evidence>
<dbReference type="Proteomes" id="UP000789831">
    <property type="component" value="Unassembled WGS sequence"/>
</dbReference>
<dbReference type="InterPro" id="IPR050452">
    <property type="entry name" value="Metacaspase"/>
</dbReference>
<gene>
    <name evidence="6" type="ORF">AGERDE_LOCUS2266</name>
</gene>
<dbReference type="PANTHER" id="PTHR48104">
    <property type="entry name" value="METACASPASE-4"/>
    <property type="match status" value="1"/>
</dbReference>
<dbReference type="Pfam" id="PF00656">
    <property type="entry name" value="Peptidase_C14"/>
    <property type="match status" value="1"/>
</dbReference>
<dbReference type="EMBL" id="CAJVPL010000183">
    <property type="protein sequence ID" value="CAG8461306.1"/>
    <property type="molecule type" value="Genomic_DNA"/>
</dbReference>
<feature type="compositionally biased region" description="Low complexity" evidence="4">
    <location>
        <begin position="1"/>
        <end position="25"/>
    </location>
</feature>
<evidence type="ECO:0000313" key="6">
    <source>
        <dbReference type="EMBL" id="CAG8461306.1"/>
    </source>
</evidence>
<feature type="compositionally biased region" description="Pro residues" evidence="4">
    <location>
        <begin position="26"/>
        <end position="43"/>
    </location>
</feature>
<dbReference type="Gene3D" id="3.40.50.12660">
    <property type="match status" value="1"/>
</dbReference>
<dbReference type="GO" id="GO:0004197">
    <property type="term" value="F:cysteine-type endopeptidase activity"/>
    <property type="evidence" value="ECO:0007669"/>
    <property type="project" value="InterPro"/>
</dbReference>
<comment type="similarity">
    <text evidence="1">Belongs to the peptidase C14B family.</text>
</comment>
<dbReference type="InterPro" id="IPR011600">
    <property type="entry name" value="Pept_C14_caspase"/>
</dbReference>
<evidence type="ECO:0000256" key="4">
    <source>
        <dbReference type="SAM" id="MobiDB-lite"/>
    </source>
</evidence>
<feature type="compositionally biased region" description="Gly residues" evidence="4">
    <location>
        <begin position="73"/>
        <end position="108"/>
    </location>
</feature>
<keyword evidence="3" id="KW-0645">Protease</keyword>
<dbReference type="SUPFAM" id="SSF52129">
    <property type="entry name" value="Caspase-like"/>
    <property type="match status" value="1"/>
</dbReference>
<proteinExistence type="inferred from homology"/>
<dbReference type="GO" id="GO:0005737">
    <property type="term" value="C:cytoplasm"/>
    <property type="evidence" value="ECO:0007669"/>
    <property type="project" value="TreeGrafter"/>
</dbReference>
<dbReference type="GO" id="GO:0006508">
    <property type="term" value="P:proteolysis"/>
    <property type="evidence" value="ECO:0007669"/>
    <property type="project" value="InterPro"/>
</dbReference>
<reference evidence="6" key="1">
    <citation type="submission" date="2021-06" db="EMBL/GenBank/DDBJ databases">
        <authorList>
            <person name="Kallberg Y."/>
            <person name="Tangrot J."/>
            <person name="Rosling A."/>
        </authorList>
    </citation>
    <scope>NUCLEOTIDE SEQUENCE</scope>
    <source>
        <strain evidence="6">MT106</strain>
    </source>
</reference>
<feature type="compositionally biased region" description="Pro residues" evidence="4">
    <location>
        <begin position="163"/>
        <end position="174"/>
    </location>
</feature>
<organism evidence="6 7">
    <name type="scientific">Ambispora gerdemannii</name>
    <dbReference type="NCBI Taxonomy" id="144530"/>
    <lineage>
        <taxon>Eukaryota</taxon>
        <taxon>Fungi</taxon>
        <taxon>Fungi incertae sedis</taxon>
        <taxon>Mucoromycota</taxon>
        <taxon>Glomeromycotina</taxon>
        <taxon>Glomeromycetes</taxon>
        <taxon>Archaeosporales</taxon>
        <taxon>Ambisporaceae</taxon>
        <taxon>Ambispora</taxon>
    </lineage>
</organism>
<feature type="region of interest" description="Disordered" evidence="4">
    <location>
        <begin position="1"/>
        <end position="180"/>
    </location>
</feature>
<evidence type="ECO:0000259" key="5">
    <source>
        <dbReference type="Pfam" id="PF00656"/>
    </source>
</evidence>
<evidence type="ECO:0000256" key="2">
    <source>
        <dbReference type="ARBA" id="ARBA00022703"/>
    </source>
</evidence>
<feature type="compositionally biased region" description="Low complexity" evidence="4">
    <location>
        <begin position="109"/>
        <end position="121"/>
    </location>
</feature>
<evidence type="ECO:0000256" key="3">
    <source>
        <dbReference type="ARBA" id="ARBA00022807"/>
    </source>
</evidence>
<evidence type="ECO:0000256" key="1">
    <source>
        <dbReference type="ARBA" id="ARBA00009005"/>
    </source>
</evidence>
<keyword evidence="3" id="KW-0378">Hydrolase</keyword>
<comment type="caution">
    <text evidence="6">The sequence shown here is derived from an EMBL/GenBank/DDBJ whole genome shotgun (WGS) entry which is preliminary data.</text>
</comment>
<feature type="compositionally biased region" description="Low complexity" evidence="4">
    <location>
        <begin position="62"/>
        <end position="72"/>
    </location>
</feature>
<accession>A0A9N8VUV1</accession>
<sequence length="497" mass="53101">MYPGQQYNQQKQNQGYPGSQQQAYQQPPPPTSYGGFAPPPSQPSPGGFISPTGPPLPFYGAPPQGGYPPIGNYGPGGFAPPGGGVPPVGNSGGFAPPGGGIPPVGTSGGFAPPVGGVPPVGNSGGFVPPGGNSRSPYPGQQGQQYAPPAYQQPPNSIHNAGPHPVPYGQPPSNQPVPDGFTVHHNPHASQAAPNFQLSNCTGRKRALLIGINYFGTKAELRGCLNDVKNIKNFIMEYYNFREQDMVILTDDKKDPKMIPTRANIIAAMRWLVKGAQPNDSFFLHYSGHGGRAKDLNGDEDDGYDETICPVDFQTAGQLVDDEMHDILVKPLPAGVRLTAIFDSCHSGTALDLPYIYSTKGVIKEPNLLAEGGSVLLNAGMSYLRRDYKGIADSLKSFGKKAMSGNKINEKNKQQKSSQADVLMFSGCKDIQTSADAHEGGENTGAMSYAFISSLRKNQKVSYQQLLSMIRDILASKYSQKPQLSASHPMDMNLMFMM</sequence>
<name>A0A9N8VUV1_9GLOM</name>
<dbReference type="InterPro" id="IPR029030">
    <property type="entry name" value="Caspase-like_dom_sf"/>
</dbReference>
<keyword evidence="2" id="KW-0053">Apoptosis</keyword>
<feature type="compositionally biased region" description="Low complexity" evidence="4">
    <location>
        <begin position="129"/>
        <end position="154"/>
    </location>
</feature>
<protein>
    <submittedName>
        <fullName evidence="6">10169_t:CDS:1</fullName>
    </submittedName>
</protein>
<dbReference type="PANTHER" id="PTHR48104:SF30">
    <property type="entry name" value="METACASPASE-1"/>
    <property type="match status" value="1"/>
</dbReference>